<gene>
    <name evidence="3" type="ORF">Q664_15380</name>
</gene>
<evidence type="ECO:0000313" key="4">
    <source>
        <dbReference type="Proteomes" id="UP000028547"/>
    </source>
</evidence>
<sequence>MKRLFTWMSIAVVVYSSTPALAQDFRTASPSHDASAVHQRDRHERDARERREREERERAERERRERAERERASRSHRNVHEASGVHR</sequence>
<feature type="chain" id="PRO_5001781828" description="ATP-dependent DNA helicase" evidence="2">
    <location>
        <begin position="23"/>
        <end position="87"/>
    </location>
</feature>
<protein>
    <recommendedName>
        <fullName evidence="5">ATP-dependent DNA helicase</fullName>
    </recommendedName>
</protein>
<feature type="compositionally biased region" description="Basic and acidic residues" evidence="1">
    <location>
        <begin position="38"/>
        <end position="87"/>
    </location>
</feature>
<evidence type="ECO:0000256" key="2">
    <source>
        <dbReference type="SAM" id="SignalP"/>
    </source>
</evidence>
<keyword evidence="2" id="KW-0732">Signal</keyword>
<evidence type="ECO:0008006" key="5">
    <source>
        <dbReference type="Google" id="ProtNLM"/>
    </source>
</evidence>
<organism evidence="3 4">
    <name type="scientific">Archangium violaceum Cb vi76</name>
    <dbReference type="NCBI Taxonomy" id="1406225"/>
    <lineage>
        <taxon>Bacteria</taxon>
        <taxon>Pseudomonadati</taxon>
        <taxon>Myxococcota</taxon>
        <taxon>Myxococcia</taxon>
        <taxon>Myxococcales</taxon>
        <taxon>Cystobacterineae</taxon>
        <taxon>Archangiaceae</taxon>
        <taxon>Archangium</taxon>
    </lineage>
</organism>
<dbReference type="Proteomes" id="UP000028547">
    <property type="component" value="Unassembled WGS sequence"/>
</dbReference>
<feature type="region of interest" description="Disordered" evidence="1">
    <location>
        <begin position="26"/>
        <end position="87"/>
    </location>
</feature>
<reference evidence="3 4" key="1">
    <citation type="submission" date="2014-07" db="EMBL/GenBank/DDBJ databases">
        <title>Draft Genome Sequence of Gephyronic Acid Producer, Cystobacter violaceus Strain Cb vi76.</title>
        <authorList>
            <person name="Stevens D.C."/>
            <person name="Young J."/>
            <person name="Carmichael R."/>
            <person name="Tan J."/>
            <person name="Taylor R.E."/>
        </authorList>
    </citation>
    <scope>NUCLEOTIDE SEQUENCE [LARGE SCALE GENOMIC DNA]</scope>
    <source>
        <strain evidence="3 4">Cb vi76</strain>
    </source>
</reference>
<proteinExistence type="predicted"/>
<accession>A0A084SVA3</accession>
<name>A0A084SVA3_9BACT</name>
<evidence type="ECO:0000256" key="1">
    <source>
        <dbReference type="SAM" id="MobiDB-lite"/>
    </source>
</evidence>
<comment type="caution">
    <text evidence="3">The sequence shown here is derived from an EMBL/GenBank/DDBJ whole genome shotgun (WGS) entry which is preliminary data.</text>
</comment>
<evidence type="ECO:0000313" key="3">
    <source>
        <dbReference type="EMBL" id="KFA92388.1"/>
    </source>
</evidence>
<feature type="signal peptide" evidence="2">
    <location>
        <begin position="1"/>
        <end position="22"/>
    </location>
</feature>
<dbReference type="RefSeq" id="WP_043395036.1">
    <property type="nucleotide sequence ID" value="NZ_JPMI01000096.1"/>
</dbReference>
<dbReference type="AlphaFoldDB" id="A0A084SVA3"/>
<dbReference type="EMBL" id="JPMI01000096">
    <property type="protein sequence ID" value="KFA92388.1"/>
    <property type="molecule type" value="Genomic_DNA"/>
</dbReference>